<protein>
    <submittedName>
        <fullName evidence="1">Uncharacterized protein</fullName>
    </submittedName>
</protein>
<dbReference type="Proteomes" id="UP000536442">
    <property type="component" value="Unassembled WGS sequence"/>
</dbReference>
<dbReference type="AlphaFoldDB" id="A0A851HTF8"/>
<sequence>MATITFYATRSLVPGHSEGDEVSFQVPLRRADRSPKRVVREAQSLSGRRVTRLMHRENEQSFQTPPFKDDALKAQMIEFLDSVAGGELWTLDIYGTDANPDDLRSYIIKGDYRESRVDITGFWQYSWQAIEL</sequence>
<accession>A0A851HTF8</accession>
<reference evidence="1 2" key="1">
    <citation type="submission" date="2020-03" db="EMBL/GenBank/DDBJ databases">
        <title>Metagenomic, metatranscriptomic, and metabolomic analyses revealed the key microbes and metabolic features during the fermentation of ganjang, Korean traditional soy sauce.</title>
        <authorList>
            <person name="Chun B.H."/>
            <person name="Jeon C.O."/>
        </authorList>
    </citation>
    <scope>NUCLEOTIDE SEQUENCE [LARGE SCALE GENOMIC DNA]</scope>
    <source>
        <strain evidence="1 2">KG14</strain>
    </source>
</reference>
<name>A0A851HTF8_9GAMM</name>
<evidence type="ECO:0000313" key="2">
    <source>
        <dbReference type="Proteomes" id="UP000536442"/>
    </source>
</evidence>
<gene>
    <name evidence="1" type="ORF">HLV39_12455</name>
</gene>
<proteinExistence type="predicted"/>
<dbReference type="EMBL" id="JABEVQ010000006">
    <property type="protein sequence ID" value="NWN92303.1"/>
    <property type="molecule type" value="Genomic_DNA"/>
</dbReference>
<evidence type="ECO:0000313" key="1">
    <source>
        <dbReference type="EMBL" id="NWN92303.1"/>
    </source>
</evidence>
<organism evidence="1 2">
    <name type="scientific">Marinobacter adhaerens</name>
    <dbReference type="NCBI Taxonomy" id="1033846"/>
    <lineage>
        <taxon>Bacteria</taxon>
        <taxon>Pseudomonadati</taxon>
        <taxon>Pseudomonadota</taxon>
        <taxon>Gammaproteobacteria</taxon>
        <taxon>Pseudomonadales</taxon>
        <taxon>Marinobacteraceae</taxon>
        <taxon>Marinobacter</taxon>
    </lineage>
</organism>
<keyword evidence="2" id="KW-1185">Reference proteome</keyword>
<comment type="caution">
    <text evidence="1">The sequence shown here is derived from an EMBL/GenBank/DDBJ whole genome shotgun (WGS) entry which is preliminary data.</text>
</comment>